<organism evidence="1 2">
    <name type="scientific">Flavobacterium cyanobacteriorum</name>
    <dbReference type="NCBI Taxonomy" id="2022802"/>
    <lineage>
        <taxon>Bacteria</taxon>
        <taxon>Pseudomonadati</taxon>
        <taxon>Bacteroidota</taxon>
        <taxon>Flavobacteriia</taxon>
        <taxon>Flavobacteriales</taxon>
        <taxon>Flavobacteriaceae</taxon>
        <taxon>Flavobacterium</taxon>
    </lineage>
</organism>
<accession>A0A255YVR5</accession>
<reference evidence="1 2" key="1">
    <citation type="submission" date="2017-07" db="EMBL/GenBank/DDBJ databases">
        <title>Flavobacterium cyanobacteriorum sp. nov., isolated from cyanobacterial aggregates in a eutrophic lake.</title>
        <authorList>
            <person name="Cai H."/>
        </authorList>
    </citation>
    <scope>NUCLEOTIDE SEQUENCE [LARGE SCALE GENOMIC DNA]</scope>
    <source>
        <strain evidence="1 2">TH021</strain>
    </source>
</reference>
<gene>
    <name evidence="1" type="ORF">CHU92_12815</name>
</gene>
<dbReference type="Proteomes" id="UP000216605">
    <property type="component" value="Unassembled WGS sequence"/>
</dbReference>
<dbReference type="RefSeq" id="WP_129583090.1">
    <property type="nucleotide sequence ID" value="NZ_NOXV01000299.1"/>
</dbReference>
<evidence type="ECO:0000313" key="2">
    <source>
        <dbReference type="Proteomes" id="UP000216605"/>
    </source>
</evidence>
<evidence type="ECO:0000313" key="1">
    <source>
        <dbReference type="EMBL" id="OYQ33269.1"/>
    </source>
</evidence>
<comment type="caution">
    <text evidence="1">The sequence shown here is derived from an EMBL/GenBank/DDBJ whole genome shotgun (WGS) entry which is preliminary data.</text>
</comment>
<keyword evidence="2" id="KW-1185">Reference proteome</keyword>
<protein>
    <submittedName>
        <fullName evidence="1">Uncharacterized protein</fullName>
    </submittedName>
</protein>
<dbReference type="OrthoDB" id="103621at237"/>
<sequence>MISISINMCNQAFSKTKDINKIFYISFFLILLCCCKNVDEKVNDAGYVINDYTNYSMYYKIDVTGNDDKELFLVTKEIFVADSSFGIYNPDNLMKAKLWSLQQKDKPYIIYNIFIEENNEVV</sequence>
<proteinExistence type="predicted"/>
<dbReference type="AlphaFoldDB" id="A0A255YVR5"/>
<name>A0A255YVR5_9FLAO</name>
<dbReference type="EMBL" id="NOXV01000299">
    <property type="protein sequence ID" value="OYQ33269.1"/>
    <property type="molecule type" value="Genomic_DNA"/>
</dbReference>